<keyword evidence="3" id="KW-1185">Reference proteome</keyword>
<proteinExistence type="predicted"/>
<accession>G7KV10</accession>
<dbReference type="AlphaFoldDB" id="G7KV10"/>
<evidence type="ECO:0000313" key="2">
    <source>
        <dbReference type="EnsemblPlants" id="AES79675"/>
    </source>
</evidence>
<name>G7KV10_MEDTR</name>
<organism evidence="1 3">
    <name type="scientific">Medicago truncatula</name>
    <name type="common">Barrel medic</name>
    <name type="synonym">Medicago tribuloides</name>
    <dbReference type="NCBI Taxonomy" id="3880"/>
    <lineage>
        <taxon>Eukaryota</taxon>
        <taxon>Viridiplantae</taxon>
        <taxon>Streptophyta</taxon>
        <taxon>Embryophyta</taxon>
        <taxon>Tracheophyta</taxon>
        <taxon>Spermatophyta</taxon>
        <taxon>Magnoliopsida</taxon>
        <taxon>eudicotyledons</taxon>
        <taxon>Gunneridae</taxon>
        <taxon>Pentapetalae</taxon>
        <taxon>rosids</taxon>
        <taxon>fabids</taxon>
        <taxon>Fabales</taxon>
        <taxon>Fabaceae</taxon>
        <taxon>Papilionoideae</taxon>
        <taxon>50 kb inversion clade</taxon>
        <taxon>NPAAA clade</taxon>
        <taxon>Hologalegina</taxon>
        <taxon>IRL clade</taxon>
        <taxon>Trifolieae</taxon>
        <taxon>Medicago</taxon>
    </lineage>
</organism>
<protein>
    <submittedName>
        <fullName evidence="1 2">Uncharacterized protein</fullName>
    </submittedName>
</protein>
<reference evidence="1 3" key="2">
    <citation type="journal article" date="2014" name="BMC Genomics">
        <title>An improved genome release (version Mt4.0) for the model legume Medicago truncatula.</title>
        <authorList>
            <person name="Tang H."/>
            <person name="Krishnakumar V."/>
            <person name="Bidwell S."/>
            <person name="Rosen B."/>
            <person name="Chan A."/>
            <person name="Zhou S."/>
            <person name="Gentzbittel L."/>
            <person name="Childs K.L."/>
            <person name="Yandell M."/>
            <person name="Gundlach H."/>
            <person name="Mayer K.F."/>
            <person name="Schwartz D.C."/>
            <person name="Town C.D."/>
        </authorList>
    </citation>
    <scope>GENOME REANNOTATION</scope>
    <source>
        <strain evidence="2 3">cv. Jemalong A17</strain>
    </source>
</reference>
<gene>
    <name evidence="1" type="ordered locus">MTR_7g071030</name>
</gene>
<reference evidence="2" key="3">
    <citation type="submission" date="2015-04" db="UniProtKB">
        <authorList>
            <consortium name="EnsemblPlants"/>
        </authorList>
    </citation>
    <scope>IDENTIFICATION</scope>
    <source>
        <strain evidence="2">cv. Jemalong A17</strain>
    </source>
</reference>
<reference evidence="1 3" key="1">
    <citation type="journal article" date="2011" name="Nature">
        <title>The Medicago genome provides insight into the evolution of rhizobial symbioses.</title>
        <authorList>
            <person name="Young N.D."/>
            <person name="Debelle F."/>
            <person name="Oldroyd G.E."/>
            <person name="Geurts R."/>
            <person name="Cannon S.B."/>
            <person name="Udvardi M.K."/>
            <person name="Benedito V.A."/>
            <person name="Mayer K.F."/>
            <person name="Gouzy J."/>
            <person name="Schoof H."/>
            <person name="Van de Peer Y."/>
            <person name="Proost S."/>
            <person name="Cook D.R."/>
            <person name="Meyers B.C."/>
            <person name="Spannagl M."/>
            <person name="Cheung F."/>
            <person name="De Mita S."/>
            <person name="Krishnakumar V."/>
            <person name="Gundlach H."/>
            <person name="Zhou S."/>
            <person name="Mudge J."/>
            <person name="Bharti A.K."/>
            <person name="Murray J.D."/>
            <person name="Naoumkina M.A."/>
            <person name="Rosen B."/>
            <person name="Silverstein K.A."/>
            <person name="Tang H."/>
            <person name="Rombauts S."/>
            <person name="Zhao P.X."/>
            <person name="Zhou P."/>
            <person name="Barbe V."/>
            <person name="Bardou P."/>
            <person name="Bechner M."/>
            <person name="Bellec A."/>
            <person name="Berger A."/>
            <person name="Berges H."/>
            <person name="Bidwell S."/>
            <person name="Bisseling T."/>
            <person name="Choisne N."/>
            <person name="Couloux A."/>
            <person name="Denny R."/>
            <person name="Deshpande S."/>
            <person name="Dai X."/>
            <person name="Doyle J.J."/>
            <person name="Dudez A.M."/>
            <person name="Farmer A.D."/>
            <person name="Fouteau S."/>
            <person name="Franken C."/>
            <person name="Gibelin C."/>
            <person name="Gish J."/>
            <person name="Goldstein S."/>
            <person name="Gonzalez A.J."/>
            <person name="Green P.J."/>
            <person name="Hallab A."/>
            <person name="Hartog M."/>
            <person name="Hua A."/>
            <person name="Humphray S.J."/>
            <person name="Jeong D.H."/>
            <person name="Jing Y."/>
            <person name="Jocker A."/>
            <person name="Kenton S.M."/>
            <person name="Kim D.J."/>
            <person name="Klee K."/>
            <person name="Lai H."/>
            <person name="Lang C."/>
            <person name="Lin S."/>
            <person name="Macmil S.L."/>
            <person name="Magdelenat G."/>
            <person name="Matthews L."/>
            <person name="McCorrison J."/>
            <person name="Monaghan E.L."/>
            <person name="Mun J.H."/>
            <person name="Najar F.Z."/>
            <person name="Nicholson C."/>
            <person name="Noirot C."/>
            <person name="O'Bleness M."/>
            <person name="Paule C.R."/>
            <person name="Poulain J."/>
            <person name="Prion F."/>
            <person name="Qin B."/>
            <person name="Qu C."/>
            <person name="Retzel E.F."/>
            <person name="Riddle C."/>
            <person name="Sallet E."/>
            <person name="Samain S."/>
            <person name="Samson N."/>
            <person name="Sanders I."/>
            <person name="Saurat O."/>
            <person name="Scarpelli C."/>
            <person name="Schiex T."/>
            <person name="Segurens B."/>
            <person name="Severin A.J."/>
            <person name="Sherrier D.J."/>
            <person name="Shi R."/>
            <person name="Sims S."/>
            <person name="Singer S.R."/>
            <person name="Sinharoy S."/>
            <person name="Sterck L."/>
            <person name="Viollet A."/>
            <person name="Wang B.B."/>
            <person name="Wang K."/>
            <person name="Wang M."/>
            <person name="Wang X."/>
            <person name="Warfsmann J."/>
            <person name="Weissenbach J."/>
            <person name="White D.D."/>
            <person name="White J.D."/>
            <person name="Wiley G.B."/>
            <person name="Wincker P."/>
            <person name="Xing Y."/>
            <person name="Yang L."/>
            <person name="Yao Z."/>
            <person name="Ying F."/>
            <person name="Zhai J."/>
            <person name="Zhou L."/>
            <person name="Zuber A."/>
            <person name="Denarie J."/>
            <person name="Dixon R.A."/>
            <person name="May G.D."/>
            <person name="Schwartz D.C."/>
            <person name="Rogers J."/>
            <person name="Quetier F."/>
            <person name="Town C.D."/>
            <person name="Roe B.A."/>
        </authorList>
    </citation>
    <scope>NUCLEOTIDE SEQUENCE [LARGE SCALE GENOMIC DNA]</scope>
    <source>
        <strain evidence="1">A17</strain>
        <strain evidence="2 3">cv. Jemalong A17</strain>
    </source>
</reference>
<dbReference type="EMBL" id="CM001223">
    <property type="protein sequence ID" value="AES79675.1"/>
    <property type="molecule type" value="Genomic_DNA"/>
</dbReference>
<evidence type="ECO:0000313" key="3">
    <source>
        <dbReference type="Proteomes" id="UP000002051"/>
    </source>
</evidence>
<dbReference type="PaxDb" id="3880-AES79675"/>
<dbReference type="EnsemblPlants" id="AES79675">
    <property type="protein sequence ID" value="AES79675"/>
    <property type="gene ID" value="MTR_7g071030"/>
</dbReference>
<dbReference type="HOGENOM" id="CLU_2561834_0_0_1"/>
<sequence>MEFLGKTCILSVQKFIAHLASSLVRQGEGATSWLASRAEPLAVARPKATQVISIGLGRTMERKRNSEHLKKTAPEAEVLLKR</sequence>
<evidence type="ECO:0000313" key="1">
    <source>
        <dbReference type="EMBL" id="AES79675.1"/>
    </source>
</evidence>
<dbReference type="Proteomes" id="UP000002051">
    <property type="component" value="Unassembled WGS sequence"/>
</dbReference>